<dbReference type="InterPro" id="IPR004089">
    <property type="entry name" value="MCPsignal_dom"/>
</dbReference>
<accession>A0A7X2MYG8</accession>
<gene>
    <name evidence="5" type="ORF">FYJ33_08335</name>
</gene>
<evidence type="ECO:0000259" key="4">
    <source>
        <dbReference type="PROSITE" id="PS50111"/>
    </source>
</evidence>
<sequence length="702" mass="77373">MNKYFKLGTKFMNRLSYPKKFILMACVFFLPYLGFVTVFLFNMSSAAKVTVSQVNGLTYLSESNKLIKHVQEHRGLSLMYSNGNQSVKDKIIAKEGEIKNDLAAVEKMNSKYGSDFKVNDSFNSIKSSFNEIYIEGKTLTAKEVKEKHNNLINNLMELNNAISENSKLSLQSDLDTYYLTRSIVYEMPSVAENIALARGIGSGVAAKKAITDDEKFELQFLSQSAQTNLNSAQRGIEVIYELLPEFKEQLSKDIDKAFQGSAEMIEMIVDDLITAETINIDSQQYFDKATNTVEDIYSLINDETKDLLKTLNTKNRTAQITRAMTLIITVVNSIFLAYVFISFYIGTMNTINVIKESTDEIADANLNIVIESDVKDETSKILDGLNKVLTSFREIVAKNKDVASDVIGSTEDLAKITEETAKAANVVTNSIQEIVDKAENQVKIVDNASTIVQEMSTNIDNISDNCNVILQSSKQAGSFAANGNKYMTSTVKMMNTIKDSVDESNVIINSLGEKSQDIGRIIETITDIAEQTNLLALNASIEAARAGENGKGFAVVAEEVRKLAEESANSAKEISEIIALIQRDSSDSIAKASTVAGNVQDGLKVVTETSEAFDKILSSISSITEQINSVVQWCERTQDNSREVTDNVKEVSKIANDFSDNVQDIVSSAEEQLASTEEISSLASVLDSKATELEESIARFKI</sequence>
<keyword evidence="3" id="KW-1133">Transmembrane helix</keyword>
<keyword evidence="1 2" id="KW-0807">Transducer</keyword>
<reference evidence="5 6" key="1">
    <citation type="submission" date="2019-08" db="EMBL/GenBank/DDBJ databases">
        <title>In-depth cultivation of the pig gut microbiome towards novel bacterial diversity and tailored functional studies.</title>
        <authorList>
            <person name="Wylensek D."/>
            <person name="Hitch T.C.A."/>
            <person name="Clavel T."/>
        </authorList>
    </citation>
    <scope>NUCLEOTIDE SEQUENCE [LARGE SCALE GENOMIC DNA]</scope>
    <source>
        <strain evidence="5 6">WCA-383-APC-5B</strain>
    </source>
</reference>
<name>A0A7X2MYG8_9CLOT</name>
<keyword evidence="3" id="KW-0812">Transmembrane</keyword>
<dbReference type="EMBL" id="VULX01000010">
    <property type="protein sequence ID" value="MSR91421.1"/>
    <property type="molecule type" value="Genomic_DNA"/>
</dbReference>
<evidence type="ECO:0000313" key="5">
    <source>
        <dbReference type="EMBL" id="MSR91421.1"/>
    </source>
</evidence>
<dbReference type="GO" id="GO:0016020">
    <property type="term" value="C:membrane"/>
    <property type="evidence" value="ECO:0007669"/>
    <property type="project" value="InterPro"/>
</dbReference>
<proteinExistence type="predicted"/>
<dbReference type="RefSeq" id="WP_154531312.1">
    <property type="nucleotide sequence ID" value="NZ_VULX01000010.1"/>
</dbReference>
<dbReference type="CDD" id="cd11386">
    <property type="entry name" value="MCP_signal"/>
    <property type="match status" value="1"/>
</dbReference>
<keyword evidence="3" id="KW-0472">Membrane</keyword>
<dbReference type="PANTHER" id="PTHR32089:SF112">
    <property type="entry name" value="LYSOZYME-LIKE PROTEIN-RELATED"/>
    <property type="match status" value="1"/>
</dbReference>
<dbReference type="SMART" id="SM00283">
    <property type="entry name" value="MA"/>
    <property type="match status" value="1"/>
</dbReference>
<evidence type="ECO:0000313" key="6">
    <source>
        <dbReference type="Proteomes" id="UP000460287"/>
    </source>
</evidence>
<dbReference type="AlphaFoldDB" id="A0A7X2MYG8"/>
<dbReference type="Proteomes" id="UP000460287">
    <property type="component" value="Unassembled WGS sequence"/>
</dbReference>
<dbReference type="GO" id="GO:0007165">
    <property type="term" value="P:signal transduction"/>
    <property type="evidence" value="ECO:0007669"/>
    <property type="project" value="UniProtKB-KW"/>
</dbReference>
<evidence type="ECO:0000256" key="1">
    <source>
        <dbReference type="ARBA" id="ARBA00023224"/>
    </source>
</evidence>
<feature type="transmembrane region" description="Helical" evidence="3">
    <location>
        <begin position="21"/>
        <end position="41"/>
    </location>
</feature>
<dbReference type="PROSITE" id="PS50111">
    <property type="entry name" value="CHEMOTAXIS_TRANSDUC_2"/>
    <property type="match status" value="1"/>
</dbReference>
<evidence type="ECO:0000256" key="3">
    <source>
        <dbReference type="SAM" id="Phobius"/>
    </source>
</evidence>
<dbReference type="Pfam" id="PF00015">
    <property type="entry name" value="MCPsignal"/>
    <property type="match status" value="1"/>
</dbReference>
<keyword evidence="6" id="KW-1185">Reference proteome</keyword>
<dbReference type="Gene3D" id="1.10.287.950">
    <property type="entry name" value="Methyl-accepting chemotaxis protein"/>
    <property type="match status" value="1"/>
</dbReference>
<organism evidence="5 6">
    <name type="scientific">Inconstantimicrobium porci</name>
    <dbReference type="NCBI Taxonomy" id="2652291"/>
    <lineage>
        <taxon>Bacteria</taxon>
        <taxon>Bacillati</taxon>
        <taxon>Bacillota</taxon>
        <taxon>Clostridia</taxon>
        <taxon>Eubacteriales</taxon>
        <taxon>Clostridiaceae</taxon>
        <taxon>Inconstantimicrobium</taxon>
    </lineage>
</organism>
<feature type="transmembrane region" description="Helical" evidence="3">
    <location>
        <begin position="323"/>
        <end position="345"/>
    </location>
</feature>
<feature type="domain" description="Methyl-accepting transducer" evidence="4">
    <location>
        <begin position="416"/>
        <end position="652"/>
    </location>
</feature>
<evidence type="ECO:0000256" key="2">
    <source>
        <dbReference type="PROSITE-ProRule" id="PRU00284"/>
    </source>
</evidence>
<protein>
    <submittedName>
        <fullName evidence="5">Methyl-accepting chemotaxis protein</fullName>
    </submittedName>
</protein>
<comment type="caution">
    <text evidence="5">The sequence shown here is derived from an EMBL/GenBank/DDBJ whole genome shotgun (WGS) entry which is preliminary data.</text>
</comment>
<dbReference type="PANTHER" id="PTHR32089">
    <property type="entry name" value="METHYL-ACCEPTING CHEMOTAXIS PROTEIN MCPB"/>
    <property type="match status" value="1"/>
</dbReference>
<dbReference type="SUPFAM" id="SSF58104">
    <property type="entry name" value="Methyl-accepting chemotaxis protein (MCP) signaling domain"/>
    <property type="match status" value="1"/>
</dbReference>